<protein>
    <submittedName>
        <fullName evidence="1">Uncharacterized protein</fullName>
    </submittedName>
</protein>
<sequence length="66" mass="7324">MRFFIEALVSEAYPGTLIGSGFRALRYAKPRNDGSDVMNDSGYRAAFAARQIVHCRRQAGSAMIVR</sequence>
<keyword evidence="2" id="KW-1185">Reference proteome</keyword>
<comment type="caution">
    <text evidence="1">The sequence shown here is derived from an EMBL/GenBank/DDBJ whole genome shotgun (WGS) entry which is preliminary data.</text>
</comment>
<evidence type="ECO:0000313" key="1">
    <source>
        <dbReference type="EMBL" id="POR54305.1"/>
    </source>
</evidence>
<accession>A0A2S4MI49</accession>
<dbReference type="EMBL" id="PQFZ01000003">
    <property type="protein sequence ID" value="POR54305.1"/>
    <property type="molecule type" value="Genomic_DNA"/>
</dbReference>
<name>A0A2S4MI49_9HYPH</name>
<dbReference type="AlphaFoldDB" id="A0A2S4MI49"/>
<proteinExistence type="predicted"/>
<dbReference type="Proteomes" id="UP000236919">
    <property type="component" value="Unassembled WGS sequence"/>
</dbReference>
<organism evidence="1 2">
    <name type="scientific">Bosea psychrotolerans</name>
    <dbReference type="NCBI Taxonomy" id="1871628"/>
    <lineage>
        <taxon>Bacteria</taxon>
        <taxon>Pseudomonadati</taxon>
        <taxon>Pseudomonadota</taxon>
        <taxon>Alphaproteobacteria</taxon>
        <taxon>Hyphomicrobiales</taxon>
        <taxon>Boseaceae</taxon>
        <taxon>Bosea</taxon>
    </lineage>
</organism>
<evidence type="ECO:0000313" key="2">
    <source>
        <dbReference type="Proteomes" id="UP000236919"/>
    </source>
</evidence>
<reference evidence="1 2" key="1">
    <citation type="submission" date="2018-01" db="EMBL/GenBank/DDBJ databases">
        <title>Genomic Encyclopedia of Type Strains, Phase III (KMG-III): the genomes of soil and plant-associated and newly described type strains.</title>
        <authorList>
            <person name="Whitman W."/>
        </authorList>
    </citation>
    <scope>NUCLEOTIDE SEQUENCE [LARGE SCALE GENOMIC DNA]</scope>
    <source>
        <strain evidence="1 2">1131</strain>
    </source>
</reference>
<gene>
    <name evidence="1" type="ORF">CYD53_103409</name>
</gene>